<name>T1ILT3_STRMM</name>
<dbReference type="EMBL" id="JH430884">
    <property type="status" value="NOT_ANNOTATED_CDS"/>
    <property type="molecule type" value="Genomic_DNA"/>
</dbReference>
<keyword evidence="1" id="KW-0812">Transmembrane</keyword>
<dbReference type="HOGENOM" id="CLU_3071246_0_0_1"/>
<reference evidence="3" key="1">
    <citation type="submission" date="2011-05" db="EMBL/GenBank/DDBJ databases">
        <authorList>
            <person name="Richards S.R."/>
            <person name="Qu J."/>
            <person name="Jiang H."/>
            <person name="Jhangiani S.N."/>
            <person name="Agravi P."/>
            <person name="Goodspeed R."/>
            <person name="Gross S."/>
            <person name="Mandapat C."/>
            <person name="Jackson L."/>
            <person name="Mathew T."/>
            <person name="Pu L."/>
            <person name="Thornton R."/>
            <person name="Saada N."/>
            <person name="Wilczek-Boney K.B."/>
            <person name="Lee S."/>
            <person name="Kovar C."/>
            <person name="Wu Y."/>
            <person name="Scherer S.E."/>
            <person name="Worley K.C."/>
            <person name="Muzny D.M."/>
            <person name="Gibbs R."/>
        </authorList>
    </citation>
    <scope>NUCLEOTIDE SEQUENCE</scope>
    <source>
        <strain evidence="3">Brora</strain>
    </source>
</reference>
<keyword evidence="1" id="KW-0472">Membrane</keyword>
<evidence type="ECO:0000256" key="1">
    <source>
        <dbReference type="SAM" id="Phobius"/>
    </source>
</evidence>
<feature type="transmembrane region" description="Helical" evidence="1">
    <location>
        <begin position="27"/>
        <end position="49"/>
    </location>
</feature>
<organism evidence="2 3">
    <name type="scientific">Strigamia maritima</name>
    <name type="common">European centipede</name>
    <name type="synonym">Geophilus maritimus</name>
    <dbReference type="NCBI Taxonomy" id="126957"/>
    <lineage>
        <taxon>Eukaryota</taxon>
        <taxon>Metazoa</taxon>
        <taxon>Ecdysozoa</taxon>
        <taxon>Arthropoda</taxon>
        <taxon>Myriapoda</taxon>
        <taxon>Chilopoda</taxon>
        <taxon>Pleurostigmophora</taxon>
        <taxon>Geophilomorpha</taxon>
        <taxon>Linotaeniidae</taxon>
        <taxon>Strigamia</taxon>
    </lineage>
</organism>
<keyword evidence="3" id="KW-1185">Reference proteome</keyword>
<dbReference type="Proteomes" id="UP000014500">
    <property type="component" value="Unassembled WGS sequence"/>
</dbReference>
<dbReference type="AlphaFoldDB" id="T1ILT3"/>
<keyword evidence="1" id="KW-1133">Transmembrane helix</keyword>
<sequence>MLFMAIYNYETPHAFSICTSFDVHGKYMWVLFIIICASYLLLTHSPVLVKFKL</sequence>
<proteinExistence type="predicted"/>
<evidence type="ECO:0000313" key="2">
    <source>
        <dbReference type="EnsemblMetazoa" id="SMAR001921-PA"/>
    </source>
</evidence>
<dbReference type="EnsemblMetazoa" id="SMAR001921-RA">
    <property type="protein sequence ID" value="SMAR001921-PA"/>
    <property type="gene ID" value="SMAR001921"/>
</dbReference>
<protein>
    <submittedName>
        <fullName evidence="2">Uncharacterized protein</fullName>
    </submittedName>
</protein>
<evidence type="ECO:0000313" key="3">
    <source>
        <dbReference type="Proteomes" id="UP000014500"/>
    </source>
</evidence>
<reference evidence="2" key="2">
    <citation type="submission" date="2015-02" db="UniProtKB">
        <authorList>
            <consortium name="EnsemblMetazoa"/>
        </authorList>
    </citation>
    <scope>IDENTIFICATION</scope>
</reference>
<accession>T1ILT3</accession>